<dbReference type="AlphaFoldDB" id="A0A559TL17"/>
<evidence type="ECO:0000256" key="2">
    <source>
        <dbReference type="ARBA" id="ARBA00022723"/>
    </source>
</evidence>
<dbReference type="Proteomes" id="UP000319824">
    <property type="component" value="Unassembled WGS sequence"/>
</dbReference>
<feature type="domain" description="Succinylglutamate desuccinylase/Aspartoacylase catalytic" evidence="5">
    <location>
        <begin position="50"/>
        <end position="227"/>
    </location>
</feature>
<sequence length="320" mass="34035">MSGAVHEVVGMRPGTMRRLIDRAEPGVTRFTAGPIEDHQLPLVVIRGVQDGPRVCVSAGVHGSEYCAIEAAQRLLAISSEIRGTLVVLPVVNTPAFRQRSVYTSPLDGKNLNRVFPGDPAGTQTERLAYWLVDEVLTHVDAYIDLHCGDLNEALEPFTLFREGNDKAEHLARVFGFSDVIASPATGMTISAAADAGVHAIIAEAGGGGRFEPQAIDSLVDGVHRVLLELEVIPHKVPPSPHYNAISVSRCVSVVAEICGLWSPTCSAGSFVEAHSELGSIRNFFGDKIASVTAPVTGKVMFNISSLAVNRGETVAGICFC</sequence>
<evidence type="ECO:0000256" key="4">
    <source>
        <dbReference type="ARBA" id="ARBA00022833"/>
    </source>
</evidence>
<dbReference type="Gene3D" id="3.40.630.10">
    <property type="entry name" value="Zn peptidases"/>
    <property type="match status" value="1"/>
</dbReference>
<reference evidence="6 7" key="1">
    <citation type="submission" date="2019-06" db="EMBL/GenBank/DDBJ databases">
        <title>Pac Bio to generate improved reference genome sequences for organisms with transposon mutant libraries (support for FEBA project).</title>
        <authorList>
            <person name="Blow M."/>
        </authorList>
    </citation>
    <scope>NUCLEOTIDE SEQUENCE [LARGE SCALE GENOMIC DNA]</scope>
    <source>
        <strain evidence="6 7">USDA 1844</strain>
    </source>
</reference>
<accession>A0A559TL17</accession>
<protein>
    <recommendedName>
        <fullName evidence="5">Succinylglutamate desuccinylase/Aspartoacylase catalytic domain-containing protein</fullName>
    </recommendedName>
</protein>
<evidence type="ECO:0000259" key="5">
    <source>
        <dbReference type="Pfam" id="PF24827"/>
    </source>
</evidence>
<dbReference type="PANTHER" id="PTHR37326">
    <property type="entry name" value="BLL3975 PROTEIN"/>
    <property type="match status" value="1"/>
</dbReference>
<dbReference type="RefSeq" id="WP_022719434.1">
    <property type="nucleotide sequence ID" value="NZ_ATTQ01000064.1"/>
</dbReference>
<keyword evidence="2" id="KW-0479">Metal-binding</keyword>
<dbReference type="SUPFAM" id="SSF53187">
    <property type="entry name" value="Zn-dependent exopeptidases"/>
    <property type="match status" value="1"/>
</dbReference>
<evidence type="ECO:0000313" key="6">
    <source>
        <dbReference type="EMBL" id="TVZ75315.1"/>
    </source>
</evidence>
<keyword evidence="4" id="KW-0862">Zinc</keyword>
<dbReference type="InterPro" id="IPR043795">
    <property type="entry name" value="N-alpha-Ac-DABA-like"/>
</dbReference>
<dbReference type="PANTHER" id="PTHR37326:SF1">
    <property type="entry name" value="BLL3975 PROTEIN"/>
    <property type="match status" value="1"/>
</dbReference>
<evidence type="ECO:0000256" key="3">
    <source>
        <dbReference type="ARBA" id="ARBA00022801"/>
    </source>
</evidence>
<proteinExistence type="predicted"/>
<dbReference type="PIRSF" id="PIRSF039012">
    <property type="entry name" value="ASP"/>
    <property type="match status" value="1"/>
</dbReference>
<comment type="cofactor">
    <cofactor evidence="1">
        <name>Zn(2+)</name>
        <dbReference type="ChEBI" id="CHEBI:29105"/>
    </cofactor>
</comment>
<dbReference type="InterPro" id="IPR053138">
    <property type="entry name" value="N-alpha-Ac-DABA_deacetylase"/>
</dbReference>
<dbReference type="GO" id="GO:0016788">
    <property type="term" value="F:hydrolase activity, acting on ester bonds"/>
    <property type="evidence" value="ECO:0007669"/>
    <property type="project" value="InterPro"/>
</dbReference>
<name>A0A559TL17_9HYPH</name>
<dbReference type="InterPro" id="IPR055438">
    <property type="entry name" value="AstE_AspA_cat"/>
</dbReference>
<organism evidence="6 7">
    <name type="scientific">Rhizobium mongolense USDA 1844</name>
    <dbReference type="NCBI Taxonomy" id="1079460"/>
    <lineage>
        <taxon>Bacteria</taxon>
        <taxon>Pseudomonadati</taxon>
        <taxon>Pseudomonadota</taxon>
        <taxon>Alphaproteobacteria</taxon>
        <taxon>Hyphomicrobiales</taxon>
        <taxon>Rhizobiaceae</taxon>
        <taxon>Rhizobium/Agrobacterium group</taxon>
        <taxon>Rhizobium</taxon>
    </lineage>
</organism>
<evidence type="ECO:0000313" key="7">
    <source>
        <dbReference type="Proteomes" id="UP000319824"/>
    </source>
</evidence>
<dbReference type="GO" id="GO:0016811">
    <property type="term" value="F:hydrolase activity, acting on carbon-nitrogen (but not peptide) bonds, in linear amides"/>
    <property type="evidence" value="ECO:0007669"/>
    <property type="project" value="InterPro"/>
</dbReference>
<evidence type="ECO:0000256" key="1">
    <source>
        <dbReference type="ARBA" id="ARBA00001947"/>
    </source>
</evidence>
<dbReference type="Pfam" id="PF24827">
    <property type="entry name" value="AstE_AspA_cat"/>
    <property type="match status" value="1"/>
</dbReference>
<comment type="caution">
    <text evidence="6">The sequence shown here is derived from an EMBL/GenBank/DDBJ whole genome shotgun (WGS) entry which is preliminary data.</text>
</comment>
<dbReference type="EMBL" id="VISO01000001">
    <property type="protein sequence ID" value="TVZ75315.1"/>
    <property type="molecule type" value="Genomic_DNA"/>
</dbReference>
<dbReference type="GO" id="GO:0046872">
    <property type="term" value="F:metal ion binding"/>
    <property type="evidence" value="ECO:0007669"/>
    <property type="project" value="UniProtKB-KW"/>
</dbReference>
<keyword evidence="3" id="KW-0378">Hydrolase</keyword>
<gene>
    <name evidence="6" type="ORF">BCL32_0808</name>
</gene>